<comment type="caution">
    <text evidence="1">The sequence shown here is derived from an EMBL/GenBank/DDBJ whole genome shotgun (WGS) entry which is preliminary data.</text>
</comment>
<name>A0ABS2P6W4_9BACL</name>
<evidence type="ECO:0000313" key="1">
    <source>
        <dbReference type="EMBL" id="MBM7631133.1"/>
    </source>
</evidence>
<accession>A0ABS2P6W4</accession>
<evidence type="ECO:0000313" key="2">
    <source>
        <dbReference type="Proteomes" id="UP000741863"/>
    </source>
</evidence>
<gene>
    <name evidence="1" type="ORF">JOD17_000224</name>
</gene>
<proteinExistence type="predicted"/>
<sequence>MIEIKIDRDEIKSLIEQEMKKALEETDNELLFWDSKELKRRTCMGWNTILDQFFHDPDFPKYKKGGKWYYPAEET</sequence>
<reference evidence="1 2" key="1">
    <citation type="submission" date="2021-01" db="EMBL/GenBank/DDBJ databases">
        <title>Genomic Encyclopedia of Type Strains, Phase IV (KMG-IV): sequencing the most valuable type-strain genomes for metagenomic binning, comparative biology and taxonomic classification.</title>
        <authorList>
            <person name="Goeker M."/>
        </authorList>
    </citation>
    <scope>NUCLEOTIDE SEQUENCE [LARGE SCALE GENOMIC DNA]</scope>
    <source>
        <strain evidence="1 2">DSM 25540</strain>
    </source>
</reference>
<dbReference type="RefSeq" id="WP_204695322.1">
    <property type="nucleotide sequence ID" value="NZ_JAFBEC010000001.1"/>
</dbReference>
<keyword evidence="2" id="KW-1185">Reference proteome</keyword>
<organism evidence="1 2">
    <name type="scientific">Geomicrobium sediminis</name>
    <dbReference type="NCBI Taxonomy" id="1347788"/>
    <lineage>
        <taxon>Bacteria</taxon>
        <taxon>Bacillati</taxon>
        <taxon>Bacillota</taxon>
        <taxon>Bacilli</taxon>
        <taxon>Bacillales</taxon>
        <taxon>Geomicrobium</taxon>
    </lineage>
</organism>
<dbReference type="EMBL" id="JAFBEC010000001">
    <property type="protein sequence ID" value="MBM7631133.1"/>
    <property type="molecule type" value="Genomic_DNA"/>
</dbReference>
<protein>
    <submittedName>
        <fullName evidence="1">Phage pi2 protein 07</fullName>
    </submittedName>
</protein>
<dbReference type="Proteomes" id="UP000741863">
    <property type="component" value="Unassembled WGS sequence"/>
</dbReference>